<feature type="domain" description="Fungal lipase-type" evidence="1">
    <location>
        <begin position="180"/>
        <end position="264"/>
    </location>
</feature>
<dbReference type="RefSeq" id="WP_242161171.1">
    <property type="nucleotide sequence ID" value="NZ_CP131914.1"/>
</dbReference>
<evidence type="ECO:0000313" key="4">
    <source>
        <dbReference type="Proteomes" id="UP001430647"/>
    </source>
</evidence>
<dbReference type="GO" id="GO:0006629">
    <property type="term" value="P:lipid metabolic process"/>
    <property type="evidence" value="ECO:0007669"/>
    <property type="project" value="InterPro"/>
</dbReference>
<dbReference type="EMBL" id="CP131914">
    <property type="protein sequence ID" value="XCI80714.1"/>
    <property type="molecule type" value="Genomic_DNA"/>
</dbReference>
<dbReference type="AlphaFoldDB" id="A0AAU8I647"/>
<dbReference type="EMBL" id="JAKJPQ010000018">
    <property type="protein sequence ID" value="MCI2263493.1"/>
    <property type="molecule type" value="Genomic_DNA"/>
</dbReference>
<reference evidence="2" key="2">
    <citation type="submission" date="2022-01" db="EMBL/GenBank/DDBJ databases">
        <authorList>
            <person name="Rana R."/>
            <person name="Patil P.B."/>
        </authorList>
    </citation>
    <scope>NUCLEOTIDE SEQUENCE</scope>
    <source>
        <strain evidence="2">PPL560</strain>
    </source>
</reference>
<dbReference type="InterPro" id="IPR002921">
    <property type="entry name" value="Fungal_lipase-type"/>
</dbReference>
<name>A0AAU8I647_9XANT</name>
<dbReference type="Proteomes" id="UP001430647">
    <property type="component" value="Unassembled WGS sequence"/>
</dbReference>
<dbReference type="Pfam" id="PF01764">
    <property type="entry name" value="Lipase_3"/>
    <property type="match status" value="1"/>
</dbReference>
<organism evidence="3">
    <name type="scientific">Xanthomonas indica</name>
    <dbReference type="NCBI Taxonomy" id="2912242"/>
    <lineage>
        <taxon>Bacteria</taxon>
        <taxon>Pseudomonadati</taxon>
        <taxon>Pseudomonadota</taxon>
        <taxon>Gammaproteobacteria</taxon>
        <taxon>Lysobacterales</taxon>
        <taxon>Lysobacteraceae</taxon>
        <taxon>Xanthomonas</taxon>
    </lineage>
</organism>
<protein>
    <submittedName>
        <fullName evidence="3">Lipase family protein</fullName>
    </submittedName>
</protein>
<dbReference type="KEGG" id="xin:Q7W82_00660"/>
<accession>A0AAU8I647</accession>
<evidence type="ECO:0000313" key="3">
    <source>
        <dbReference type="EMBL" id="XCI80714.1"/>
    </source>
</evidence>
<reference evidence="2 4" key="1">
    <citation type="journal article" date="2022" name="Curr. Microbiol.">
        <title>Xanthomonas indica sp. nov., a Novel Member of Non-Pathogenic Xanthomonas Community from Healthy Rice Seeds.</title>
        <authorList>
            <person name="Rana R."/>
            <person name="Madhavan V.N."/>
            <person name="Saroha T."/>
            <person name="Bansal K."/>
            <person name="Kaur A."/>
            <person name="Sonti R.V."/>
            <person name="Patel H.K."/>
            <person name="Patil P.B."/>
        </authorList>
    </citation>
    <scope>NUCLEOTIDE SEQUENCE [LARGE SCALE GENOMIC DNA]</scope>
    <source>
        <strain evidence="2 4">PPL560</strain>
    </source>
</reference>
<evidence type="ECO:0000259" key="1">
    <source>
        <dbReference type="Pfam" id="PF01764"/>
    </source>
</evidence>
<sequence>MSYDQYQTVFALSSLANWVSRRHGVASALQADYQRVLHATLGSAPAQATIGAWDVVWGPQIWQAKDSNRSDNAMFVAKSSNVNGIDGDVYVVAICATNPYSFYDWLVEDFDVASVVKFAKYDPLAPTPPVAAGKLILPETPVISMGAALGVWHLLNMVSPASAAAPGTTLDTFLKTAAETGATVIFAGHSLGGALSPTMATWLKSTQRLDGCKAVYCYPTAGATPGNAAFADLYAATLPPSAIGEKPYQAWNHDLWNTLDVVPHAWVLKMLGEIRHIYGNGPILGVEAFVFLATFNALASGVSYRQITNQSLQGTLSGSAPKSTLEFLKQMAIQHGTAYETLIGEWLTPVVPLGYALQSAEVDAEALLQAQAARLDAASEGVRALRAEGRAVVAADA</sequence>
<dbReference type="Gene3D" id="3.40.50.1820">
    <property type="entry name" value="alpha/beta hydrolase"/>
    <property type="match status" value="1"/>
</dbReference>
<gene>
    <name evidence="2" type="ORF">L3V74_18335</name>
    <name evidence="3" type="ORF">Q7W82_00660</name>
</gene>
<reference evidence="3" key="3">
    <citation type="submission" date="2023-08" db="EMBL/GenBank/DDBJ databases">
        <title>Complete genome sequence of Xanthomonas indica.</title>
        <authorList>
            <person name="Patil P.B."/>
            <person name="Rana R."/>
        </authorList>
    </citation>
    <scope>NUCLEOTIDE SEQUENCE</scope>
    <source>
        <strain evidence="3">PPL560</strain>
    </source>
</reference>
<evidence type="ECO:0000313" key="2">
    <source>
        <dbReference type="EMBL" id="MCI2263493.1"/>
    </source>
</evidence>
<dbReference type="SUPFAM" id="SSF53474">
    <property type="entry name" value="alpha/beta-Hydrolases"/>
    <property type="match status" value="1"/>
</dbReference>
<proteinExistence type="predicted"/>
<dbReference type="InterPro" id="IPR029058">
    <property type="entry name" value="AB_hydrolase_fold"/>
</dbReference>
<keyword evidence="4" id="KW-1185">Reference proteome</keyword>